<feature type="domain" description="KIB1-4 beta-propeller" evidence="2">
    <location>
        <begin position="566"/>
        <end position="839"/>
    </location>
</feature>
<proteinExistence type="predicted"/>
<evidence type="ECO:0000313" key="4">
    <source>
        <dbReference type="Proteomes" id="UP000636709"/>
    </source>
</evidence>
<evidence type="ECO:0000259" key="2">
    <source>
        <dbReference type="Pfam" id="PF03478"/>
    </source>
</evidence>
<accession>A0A835E9P6</accession>
<comment type="caution">
    <text evidence="3">The sequence shown here is derived from an EMBL/GenBank/DDBJ whole genome shotgun (WGS) entry which is preliminary data.</text>
</comment>
<reference evidence="3" key="1">
    <citation type="submission" date="2020-07" db="EMBL/GenBank/DDBJ databases">
        <title>Genome sequence and genetic diversity analysis of an under-domesticated orphan crop, white fonio (Digitaria exilis).</title>
        <authorList>
            <person name="Bennetzen J.L."/>
            <person name="Chen S."/>
            <person name="Ma X."/>
            <person name="Wang X."/>
            <person name="Yssel A.E.J."/>
            <person name="Chaluvadi S.R."/>
            <person name="Johnson M."/>
            <person name="Gangashetty P."/>
            <person name="Hamidou F."/>
            <person name="Sanogo M.D."/>
            <person name="Zwaenepoel A."/>
            <person name="Wallace J."/>
            <person name="Van De Peer Y."/>
            <person name="Van Deynze A."/>
        </authorList>
    </citation>
    <scope>NUCLEOTIDE SEQUENCE</scope>
    <source>
        <tissue evidence="3">Leaves</tissue>
    </source>
</reference>
<organism evidence="3 4">
    <name type="scientific">Digitaria exilis</name>
    <dbReference type="NCBI Taxonomy" id="1010633"/>
    <lineage>
        <taxon>Eukaryota</taxon>
        <taxon>Viridiplantae</taxon>
        <taxon>Streptophyta</taxon>
        <taxon>Embryophyta</taxon>
        <taxon>Tracheophyta</taxon>
        <taxon>Spermatophyta</taxon>
        <taxon>Magnoliopsida</taxon>
        <taxon>Liliopsida</taxon>
        <taxon>Poales</taxon>
        <taxon>Poaceae</taxon>
        <taxon>PACMAD clade</taxon>
        <taxon>Panicoideae</taxon>
        <taxon>Panicodae</taxon>
        <taxon>Paniceae</taxon>
        <taxon>Anthephorinae</taxon>
        <taxon>Digitaria</taxon>
    </lineage>
</organism>
<sequence>MAATHLPRDREAARRAGRRRAPDGGPACDVCFYDSTPRPSLPRQIQHPRPPITHRRLAAAPMARERDTVSPSLPWLALSDGSFFNSPSSTSLHLFPNAAGYHGSCHDSLLFSGSGDGDGYLLVNPFTGDTVRLPSLSSIRFVVKGGKELPWRGIADDRRAPCVETTTVRKVVMCPAGGKGELVAAIVGDGKLGKIAMCRPGGDGSSSRWVMSGHDMWRRIDDLAFYDGKLYAVEDTGNLFAMAVAGDEDDDDGHAGDGEPQVAWAKIVIKVSDDSPQARRRRQKEKAPPSMRYLLVYGGRLMMVHRSAAAAAMSDGDTSTTTKFGVFQADLVTPRWSETTGVGDDVAIFVGRWSSFALRVSKYKLPGNRIHFLDDDAFRHGCHDDMFGSYDMADGKIYPLLSPPLELCKGNDAGSSPATWLFPRPKFFFKEQEQKRVLTWRDLPSDRVGPHHDHLSKVCRDWRSSTQQHLRLLHHHREDHDHLSKVNLSKVSLEWRSSMLRHLRRRPFALAPAPTVAVATTAPPAPPPPAVPVAYLALPNRMIFKYPDLTSRPFRKNATGSGAGCRSYIAAACDDWLLFSDADGLFRLTSPFTGKTRHLPSFHDIHADDRLVDIINEPSPRHDAMATGELWRDDKTMAVRKVVVCPDGFIAAIFGREHFAKVALCSLETFSWTHSVHDRWRPYDDLACHGGKLYAVTAGADLLAIDVGVDGETAHPSVSRVERVIVAGGGAMAISSFHYLVPSDDSGELLMVRRRFPNAYAMGSSRSRFAVFRADLASARWEEVRYLGDGEAVFVGRMCSRKVRGRQLSGREVFFLPEDCVGMWSWEPRRRGDHHAAVYDMWNRRVTDILPRQLREVDGGPPMATWLFPTQT</sequence>
<dbReference type="Proteomes" id="UP000636709">
    <property type="component" value="Unassembled WGS sequence"/>
</dbReference>
<evidence type="ECO:0000256" key="1">
    <source>
        <dbReference type="SAM" id="MobiDB-lite"/>
    </source>
</evidence>
<dbReference type="AlphaFoldDB" id="A0A835E9P6"/>
<dbReference type="InterPro" id="IPR005174">
    <property type="entry name" value="KIB1-4_b-propeller"/>
</dbReference>
<dbReference type="PANTHER" id="PTHR33110:SF110">
    <property type="entry name" value="OS11G0624400 PROTEIN"/>
    <property type="match status" value="1"/>
</dbReference>
<dbReference type="EMBL" id="JACEFO010002268">
    <property type="protein sequence ID" value="KAF8669838.1"/>
    <property type="molecule type" value="Genomic_DNA"/>
</dbReference>
<protein>
    <recommendedName>
        <fullName evidence="2">KIB1-4 beta-propeller domain-containing protein</fullName>
    </recommendedName>
</protein>
<name>A0A835E9P6_9POAL</name>
<evidence type="ECO:0000313" key="3">
    <source>
        <dbReference type="EMBL" id="KAF8669838.1"/>
    </source>
</evidence>
<dbReference type="Pfam" id="PF03478">
    <property type="entry name" value="Beta-prop_KIB1-4"/>
    <property type="match status" value="2"/>
</dbReference>
<feature type="region of interest" description="Disordered" evidence="1">
    <location>
        <begin position="1"/>
        <end position="24"/>
    </location>
</feature>
<dbReference type="OrthoDB" id="685144at2759"/>
<keyword evidence="4" id="KW-1185">Reference proteome</keyword>
<feature type="domain" description="KIB1-4 beta-propeller" evidence="2">
    <location>
        <begin position="96"/>
        <end position="383"/>
    </location>
</feature>
<feature type="compositionally biased region" description="Basic and acidic residues" evidence="1">
    <location>
        <begin position="1"/>
        <end position="14"/>
    </location>
</feature>
<gene>
    <name evidence="3" type="ORF">HU200_051012</name>
</gene>
<dbReference type="PANTHER" id="PTHR33110">
    <property type="entry name" value="F-BOX/KELCH-REPEAT PROTEIN-RELATED"/>
    <property type="match status" value="1"/>
</dbReference>